<reference evidence="2" key="2">
    <citation type="journal article" date="2019" name="Mol. Plant Microbe Interact.">
        <title>Genome sequence resources for four phytopathogenic fungi from the Colletotrichum orbiculare species complex.</title>
        <authorList>
            <person name="Gan P."/>
            <person name="Tsushima A."/>
            <person name="Narusaka M."/>
            <person name="Narusaka Y."/>
            <person name="Takano Y."/>
            <person name="Kubo Y."/>
            <person name="Shirasu K."/>
        </authorList>
    </citation>
    <scope>GENOME REANNOTATION</scope>
    <source>
        <strain evidence="2">104-T / ATCC 96160 / CBS 514.97 / LARS 414 / MAFF 240422</strain>
    </source>
</reference>
<accession>A0A484FY67</accession>
<keyword evidence="2" id="KW-1185">Reference proteome</keyword>
<proteinExistence type="predicted"/>
<dbReference type="AlphaFoldDB" id="A0A484FY67"/>
<organism evidence="1 2">
    <name type="scientific">Colletotrichum orbiculare (strain 104-T / ATCC 96160 / CBS 514.97 / LARS 414 / MAFF 240422)</name>
    <name type="common">Cucumber anthracnose fungus</name>
    <name type="synonym">Colletotrichum lagenarium</name>
    <dbReference type="NCBI Taxonomy" id="1213857"/>
    <lineage>
        <taxon>Eukaryota</taxon>
        <taxon>Fungi</taxon>
        <taxon>Dikarya</taxon>
        <taxon>Ascomycota</taxon>
        <taxon>Pezizomycotina</taxon>
        <taxon>Sordariomycetes</taxon>
        <taxon>Hypocreomycetidae</taxon>
        <taxon>Glomerellales</taxon>
        <taxon>Glomerellaceae</taxon>
        <taxon>Colletotrichum</taxon>
        <taxon>Colletotrichum orbiculare species complex</taxon>
    </lineage>
</organism>
<protein>
    <submittedName>
        <fullName evidence="1">Uncharacterized protein</fullName>
    </submittedName>
</protein>
<evidence type="ECO:0000313" key="2">
    <source>
        <dbReference type="Proteomes" id="UP000014480"/>
    </source>
</evidence>
<name>A0A484FY67_COLOR</name>
<dbReference type="EMBL" id="AMCV02000009">
    <property type="protein sequence ID" value="TDZ22842.1"/>
    <property type="molecule type" value="Genomic_DNA"/>
</dbReference>
<gene>
    <name evidence="1" type="ORF">Cob_v004148</name>
</gene>
<comment type="caution">
    <text evidence="1">The sequence shown here is derived from an EMBL/GenBank/DDBJ whole genome shotgun (WGS) entry which is preliminary data.</text>
</comment>
<dbReference type="Proteomes" id="UP000014480">
    <property type="component" value="Unassembled WGS sequence"/>
</dbReference>
<reference evidence="2" key="1">
    <citation type="journal article" date="2013" name="New Phytol.">
        <title>Comparative genomic and transcriptomic analyses reveal the hemibiotrophic stage shift of Colletotrichum fungi.</title>
        <authorList>
            <person name="Gan P."/>
            <person name="Ikeda K."/>
            <person name="Irieda H."/>
            <person name="Narusaka M."/>
            <person name="O'Connell R.J."/>
            <person name="Narusaka Y."/>
            <person name="Takano Y."/>
            <person name="Kubo Y."/>
            <person name="Shirasu K."/>
        </authorList>
    </citation>
    <scope>NUCLEOTIDE SEQUENCE [LARGE SCALE GENOMIC DNA]</scope>
    <source>
        <strain evidence="2">104-T / ATCC 96160 / CBS 514.97 / LARS 414 / MAFF 240422</strain>
    </source>
</reference>
<sequence length="75" mass="7780">MTTGEIQLHLIPTSNPLLASACPLASLPLALDAPCDPGPVYCNAELHAAADPGGEAESIATIHACFLCNTTDRHR</sequence>
<evidence type="ECO:0000313" key="1">
    <source>
        <dbReference type="EMBL" id="TDZ22842.1"/>
    </source>
</evidence>